<gene>
    <name evidence="2" type="ORF">E2562_024175</name>
</gene>
<feature type="compositionally biased region" description="Basic and acidic residues" evidence="1">
    <location>
        <begin position="82"/>
        <end position="113"/>
    </location>
</feature>
<sequence length="113" mass="12949">MKSHRHVQLGAHEAHQFPPECGSEHRIAVGHHRLRHAVESNDVGEEGLCHGLCKIRVSQGDEVAIFAESINNRQYDGFPPDARQRLHEVKTDVGPDRLRDRQQHEQASRMEMF</sequence>
<name>A0A6G1CIA9_9ORYZ</name>
<evidence type="ECO:0000256" key="1">
    <source>
        <dbReference type="SAM" id="MobiDB-lite"/>
    </source>
</evidence>
<proteinExistence type="predicted"/>
<accession>A0A6G1CIA9</accession>
<reference evidence="2 3" key="1">
    <citation type="submission" date="2019-11" db="EMBL/GenBank/DDBJ databases">
        <title>Whole genome sequence of Oryza granulata.</title>
        <authorList>
            <person name="Li W."/>
        </authorList>
    </citation>
    <scope>NUCLEOTIDE SEQUENCE [LARGE SCALE GENOMIC DNA]</scope>
    <source>
        <strain evidence="3">cv. Menghai</strain>
        <tissue evidence="2">Leaf</tissue>
    </source>
</reference>
<dbReference type="AlphaFoldDB" id="A0A6G1CIA9"/>
<dbReference type="EMBL" id="SPHZ02000009">
    <property type="protein sequence ID" value="KAF0899801.1"/>
    <property type="molecule type" value="Genomic_DNA"/>
</dbReference>
<protein>
    <submittedName>
        <fullName evidence="2">Uncharacterized protein</fullName>
    </submittedName>
</protein>
<feature type="region of interest" description="Disordered" evidence="1">
    <location>
        <begin position="76"/>
        <end position="113"/>
    </location>
</feature>
<evidence type="ECO:0000313" key="2">
    <source>
        <dbReference type="EMBL" id="KAF0899801.1"/>
    </source>
</evidence>
<dbReference type="Proteomes" id="UP000479710">
    <property type="component" value="Unassembled WGS sequence"/>
</dbReference>
<comment type="caution">
    <text evidence="2">The sequence shown here is derived from an EMBL/GenBank/DDBJ whole genome shotgun (WGS) entry which is preliminary data.</text>
</comment>
<evidence type="ECO:0000313" key="3">
    <source>
        <dbReference type="Proteomes" id="UP000479710"/>
    </source>
</evidence>
<keyword evidence="3" id="KW-1185">Reference proteome</keyword>
<organism evidence="2 3">
    <name type="scientific">Oryza meyeriana var. granulata</name>
    <dbReference type="NCBI Taxonomy" id="110450"/>
    <lineage>
        <taxon>Eukaryota</taxon>
        <taxon>Viridiplantae</taxon>
        <taxon>Streptophyta</taxon>
        <taxon>Embryophyta</taxon>
        <taxon>Tracheophyta</taxon>
        <taxon>Spermatophyta</taxon>
        <taxon>Magnoliopsida</taxon>
        <taxon>Liliopsida</taxon>
        <taxon>Poales</taxon>
        <taxon>Poaceae</taxon>
        <taxon>BOP clade</taxon>
        <taxon>Oryzoideae</taxon>
        <taxon>Oryzeae</taxon>
        <taxon>Oryzinae</taxon>
        <taxon>Oryza</taxon>
        <taxon>Oryza meyeriana</taxon>
    </lineage>
</organism>
<feature type="region of interest" description="Disordered" evidence="1">
    <location>
        <begin position="1"/>
        <end position="21"/>
    </location>
</feature>